<evidence type="ECO:0000313" key="2">
    <source>
        <dbReference type="Proteomes" id="UP000269198"/>
    </source>
</evidence>
<comment type="caution">
    <text evidence="1">The sequence shown here is derived from an EMBL/GenBank/DDBJ whole genome shotgun (WGS) entry which is preliminary data.</text>
</comment>
<proteinExistence type="predicted"/>
<gene>
    <name evidence="1" type="ORF">EFW17_02345</name>
</gene>
<name>A0A3N0EFW0_9ACTN</name>
<dbReference type="AlphaFoldDB" id="A0A3N0EFW0"/>
<organism evidence="1 2">
    <name type="scientific">Halostreptopolyspora alba</name>
    <dbReference type="NCBI Taxonomy" id="2487137"/>
    <lineage>
        <taxon>Bacteria</taxon>
        <taxon>Bacillati</taxon>
        <taxon>Actinomycetota</taxon>
        <taxon>Actinomycetes</taxon>
        <taxon>Streptosporangiales</taxon>
        <taxon>Nocardiopsidaceae</taxon>
        <taxon>Halostreptopolyspora</taxon>
    </lineage>
</organism>
<dbReference type="EMBL" id="RJMB01000002">
    <property type="protein sequence ID" value="RNL86753.1"/>
    <property type="molecule type" value="Genomic_DNA"/>
</dbReference>
<dbReference type="Proteomes" id="UP000269198">
    <property type="component" value="Unassembled WGS sequence"/>
</dbReference>
<accession>A0A3N0EFW0</accession>
<keyword evidence="2" id="KW-1185">Reference proteome</keyword>
<sequence length="106" mass="11834">MVEMSREDWLRPRLEALGRRPRLVPEQARPVDLVPRVFALGAMDTPGQREVAAAAARTSIANEIQERWPGEPYVIRQGSTEEFADLSLGEEGDALVVFGVVYEIDI</sequence>
<reference evidence="1 2" key="1">
    <citation type="submission" date="2018-11" db="EMBL/GenBank/DDBJ databases">
        <title>The genome draft of YIM 96095.</title>
        <authorList>
            <person name="Tang S.-K."/>
            <person name="Chunyu W.-X."/>
            <person name="Feng Y.-Z."/>
        </authorList>
    </citation>
    <scope>NUCLEOTIDE SEQUENCE [LARGE SCALE GENOMIC DNA]</scope>
    <source>
        <strain evidence="1 2">YIM 96095</strain>
    </source>
</reference>
<protein>
    <submittedName>
        <fullName evidence="1">Uncharacterized protein</fullName>
    </submittedName>
</protein>
<evidence type="ECO:0000313" key="1">
    <source>
        <dbReference type="EMBL" id="RNL86753.1"/>
    </source>
</evidence>